<dbReference type="InterPro" id="IPR036390">
    <property type="entry name" value="WH_DNA-bd_sf"/>
</dbReference>
<evidence type="ECO:0000313" key="3">
    <source>
        <dbReference type="EMBL" id="MCP1101387.1"/>
    </source>
</evidence>
<keyword evidence="4" id="KW-1185">Reference proteome</keyword>
<dbReference type="InterPro" id="IPR036388">
    <property type="entry name" value="WH-like_DNA-bd_sf"/>
</dbReference>
<proteinExistence type="predicted"/>
<dbReference type="Pfam" id="PF04703">
    <property type="entry name" value="FaeA"/>
    <property type="match status" value="1"/>
</dbReference>
<evidence type="ECO:0000256" key="2">
    <source>
        <dbReference type="ARBA" id="ARBA00023163"/>
    </source>
</evidence>
<evidence type="ECO:0008006" key="5">
    <source>
        <dbReference type="Google" id="ProtNLM"/>
    </source>
</evidence>
<gene>
    <name evidence="3" type="ORF">NK125_03035</name>
</gene>
<keyword evidence="2" id="KW-0804">Transcription</keyword>
<dbReference type="InterPro" id="IPR006793">
    <property type="entry name" value="FaeA"/>
</dbReference>
<evidence type="ECO:0000256" key="1">
    <source>
        <dbReference type="ARBA" id="ARBA00023015"/>
    </source>
</evidence>
<keyword evidence="1" id="KW-0805">Transcription regulation</keyword>
<comment type="caution">
    <text evidence="3">The sequence shown here is derived from an EMBL/GenBank/DDBJ whole genome shotgun (WGS) entry which is preliminary data.</text>
</comment>
<dbReference type="EMBL" id="JAMZFW010000003">
    <property type="protein sequence ID" value="MCP1101387.1"/>
    <property type="molecule type" value="Genomic_DNA"/>
</dbReference>
<dbReference type="SUPFAM" id="SSF46785">
    <property type="entry name" value="Winged helix' DNA-binding domain"/>
    <property type="match status" value="1"/>
</dbReference>
<name>A0ABT1E8R7_9FIRM</name>
<dbReference type="RefSeq" id="WP_262065172.1">
    <property type="nucleotide sequence ID" value="NZ_JAMXOD010000003.1"/>
</dbReference>
<dbReference type="Proteomes" id="UP001523566">
    <property type="component" value="Unassembled WGS sequence"/>
</dbReference>
<evidence type="ECO:0000313" key="4">
    <source>
        <dbReference type="Proteomes" id="UP001523566"/>
    </source>
</evidence>
<sequence length="115" mass="13384">MSDQLGSDVRNLFKYGKLYSGVEPKIIEDDVFRIVMPLDDEYSFNMNTKISDKKSKNYVRILAYMKNRQAYKTKEIAEVLGIQSPQTRSLLNDLVKQGKIEALGENRNRTYKLKE</sequence>
<dbReference type="Gene3D" id="1.10.10.10">
    <property type="entry name" value="Winged helix-like DNA-binding domain superfamily/Winged helix DNA-binding domain"/>
    <property type="match status" value="1"/>
</dbReference>
<accession>A0ABT1E8R7</accession>
<organism evidence="3 4">
    <name type="scientific">Aequitasia blattaphilus</name>
    <dbReference type="NCBI Taxonomy" id="2949332"/>
    <lineage>
        <taxon>Bacteria</taxon>
        <taxon>Bacillati</taxon>
        <taxon>Bacillota</taxon>
        <taxon>Clostridia</taxon>
        <taxon>Lachnospirales</taxon>
        <taxon>Lachnospiraceae</taxon>
        <taxon>Aequitasia</taxon>
    </lineage>
</organism>
<protein>
    <recommendedName>
        <fullName evidence="5">ATP-dependent DNA helicase RecG C-terminal domain-containing protein</fullName>
    </recommendedName>
</protein>
<reference evidence="3 4" key="1">
    <citation type="journal article" date="2022" name="Genome Biol. Evol.">
        <title>Host diet, physiology and behaviors set the stage for Lachnospiraceae cladogenesis.</title>
        <authorList>
            <person name="Vera-Ponce De Leon A."/>
            <person name="Schneider M."/>
            <person name="Jahnes B.C."/>
            <person name="Sadowski V."/>
            <person name="Camuy-Velez L.A."/>
            <person name="Duan J."/>
            <person name="Sabree Z.L."/>
        </authorList>
    </citation>
    <scope>NUCLEOTIDE SEQUENCE [LARGE SCALE GENOMIC DNA]</scope>
    <source>
        <strain evidence="3 4">PAL113</strain>
    </source>
</reference>